<evidence type="ECO:0000313" key="1">
    <source>
        <dbReference type="EMBL" id="GGG18431.1"/>
    </source>
</evidence>
<gene>
    <name evidence="1" type="ORF">GCM10010916_39080</name>
</gene>
<accession>A0A917LFK2</accession>
<dbReference type="EMBL" id="BMGR01000014">
    <property type="protein sequence ID" value="GGG18431.1"/>
    <property type="molecule type" value="Genomic_DNA"/>
</dbReference>
<proteinExistence type="predicted"/>
<reference evidence="1" key="2">
    <citation type="submission" date="2020-09" db="EMBL/GenBank/DDBJ databases">
        <authorList>
            <person name="Sun Q."/>
            <person name="Zhou Y."/>
        </authorList>
    </citation>
    <scope>NUCLEOTIDE SEQUENCE</scope>
    <source>
        <strain evidence="1">CGMCC 1.12987</strain>
    </source>
</reference>
<name>A0A917LFK2_9BACL</name>
<keyword evidence="2" id="KW-1185">Reference proteome</keyword>
<dbReference type="Proteomes" id="UP000644756">
    <property type="component" value="Unassembled WGS sequence"/>
</dbReference>
<reference evidence="1" key="1">
    <citation type="journal article" date="2014" name="Int. J. Syst. Evol. Microbiol.">
        <title>Complete genome sequence of Corynebacterium casei LMG S-19264T (=DSM 44701T), isolated from a smear-ripened cheese.</title>
        <authorList>
            <consortium name="US DOE Joint Genome Institute (JGI-PGF)"/>
            <person name="Walter F."/>
            <person name="Albersmeier A."/>
            <person name="Kalinowski J."/>
            <person name="Ruckert C."/>
        </authorList>
    </citation>
    <scope>NUCLEOTIDE SEQUENCE</scope>
    <source>
        <strain evidence="1">CGMCC 1.12987</strain>
    </source>
</reference>
<comment type="caution">
    <text evidence="1">The sequence shown here is derived from an EMBL/GenBank/DDBJ whole genome shotgun (WGS) entry which is preliminary data.</text>
</comment>
<sequence>MKWSIAASKGYAIKAIVIDFEKSPANCLNVSFMQHFTTVKSLYIKHTTWAYIEQISTDSLFTMKNISVYARNQMGNAI</sequence>
<organism evidence="1 2">
    <name type="scientific">Paenibacillus abyssi</name>
    <dbReference type="NCBI Taxonomy" id="1340531"/>
    <lineage>
        <taxon>Bacteria</taxon>
        <taxon>Bacillati</taxon>
        <taxon>Bacillota</taxon>
        <taxon>Bacilli</taxon>
        <taxon>Bacillales</taxon>
        <taxon>Paenibacillaceae</taxon>
        <taxon>Paenibacillus</taxon>
    </lineage>
</organism>
<dbReference type="AlphaFoldDB" id="A0A917LFK2"/>
<evidence type="ECO:0000313" key="2">
    <source>
        <dbReference type="Proteomes" id="UP000644756"/>
    </source>
</evidence>
<protein>
    <submittedName>
        <fullName evidence="1">Uncharacterized protein</fullName>
    </submittedName>
</protein>